<dbReference type="AlphaFoldDB" id="A0A8H6Z3N4"/>
<accession>A0A8H6Z3N4</accession>
<comment type="caution">
    <text evidence="1">The sequence shown here is derived from an EMBL/GenBank/DDBJ whole genome shotgun (WGS) entry which is preliminary data.</text>
</comment>
<evidence type="ECO:0000313" key="1">
    <source>
        <dbReference type="EMBL" id="KAF7372000.1"/>
    </source>
</evidence>
<sequence>MIPWTVLVVLALETVQVVSFFRSSYFRFVEHFGQIQTELIWADSLQLLAAYLSTFTVQLYFASRIHALANRLRRSSLSLFGVYLISPCFHLWRTQRLLDSISSTLLSLDSQTTFVINASLNN</sequence>
<name>A0A8H6Z3N4_9AGAR</name>
<reference evidence="1" key="1">
    <citation type="submission" date="2020-05" db="EMBL/GenBank/DDBJ databases">
        <title>Mycena genomes resolve the evolution of fungal bioluminescence.</title>
        <authorList>
            <person name="Tsai I.J."/>
        </authorList>
    </citation>
    <scope>NUCLEOTIDE SEQUENCE</scope>
    <source>
        <strain evidence="1">CCC161011</strain>
    </source>
</reference>
<dbReference type="Proteomes" id="UP000620124">
    <property type="component" value="Unassembled WGS sequence"/>
</dbReference>
<organism evidence="1 2">
    <name type="scientific">Mycena venus</name>
    <dbReference type="NCBI Taxonomy" id="2733690"/>
    <lineage>
        <taxon>Eukaryota</taxon>
        <taxon>Fungi</taxon>
        <taxon>Dikarya</taxon>
        <taxon>Basidiomycota</taxon>
        <taxon>Agaricomycotina</taxon>
        <taxon>Agaricomycetes</taxon>
        <taxon>Agaricomycetidae</taxon>
        <taxon>Agaricales</taxon>
        <taxon>Marasmiineae</taxon>
        <taxon>Mycenaceae</taxon>
        <taxon>Mycena</taxon>
    </lineage>
</organism>
<evidence type="ECO:0000313" key="2">
    <source>
        <dbReference type="Proteomes" id="UP000620124"/>
    </source>
</evidence>
<dbReference type="OrthoDB" id="3066090at2759"/>
<proteinExistence type="predicted"/>
<gene>
    <name evidence="1" type="ORF">MVEN_00058100</name>
</gene>
<dbReference type="EMBL" id="JACAZI010000001">
    <property type="protein sequence ID" value="KAF7372000.1"/>
    <property type="molecule type" value="Genomic_DNA"/>
</dbReference>
<protein>
    <submittedName>
        <fullName evidence="1">Uncharacterized protein</fullName>
    </submittedName>
</protein>
<keyword evidence="2" id="KW-1185">Reference proteome</keyword>